<dbReference type="Proteomes" id="UP001341840">
    <property type="component" value="Unassembled WGS sequence"/>
</dbReference>
<name>A0ABU6REN2_9FABA</name>
<proteinExistence type="predicted"/>
<protein>
    <submittedName>
        <fullName evidence="1">Uncharacterized protein</fullName>
    </submittedName>
</protein>
<comment type="caution">
    <text evidence="1">The sequence shown here is derived from an EMBL/GenBank/DDBJ whole genome shotgun (WGS) entry which is preliminary data.</text>
</comment>
<evidence type="ECO:0000313" key="2">
    <source>
        <dbReference type="Proteomes" id="UP001341840"/>
    </source>
</evidence>
<dbReference type="EMBL" id="JASCZI010030426">
    <property type="protein sequence ID" value="MED6122495.1"/>
    <property type="molecule type" value="Genomic_DNA"/>
</dbReference>
<gene>
    <name evidence="1" type="ORF">PIB30_040406</name>
</gene>
<keyword evidence="2" id="KW-1185">Reference proteome</keyword>
<reference evidence="1 2" key="1">
    <citation type="journal article" date="2023" name="Plants (Basel)">
        <title>Bridging the Gap: Combining Genomics and Transcriptomics Approaches to Understand Stylosanthes scabra, an Orphan Legume from the Brazilian Caatinga.</title>
        <authorList>
            <person name="Ferreira-Neto J.R.C."/>
            <person name="da Silva M.D."/>
            <person name="Binneck E."/>
            <person name="de Melo N.F."/>
            <person name="da Silva R.H."/>
            <person name="de Melo A.L.T.M."/>
            <person name="Pandolfi V."/>
            <person name="Bustamante F.O."/>
            <person name="Brasileiro-Vidal A.C."/>
            <person name="Benko-Iseppon A.M."/>
        </authorList>
    </citation>
    <scope>NUCLEOTIDE SEQUENCE [LARGE SCALE GENOMIC DNA]</scope>
    <source>
        <tissue evidence="1">Leaves</tissue>
    </source>
</reference>
<sequence length="100" mass="11262">MSKSGKSVICYNVIYIQVVINMNAPMAPENNAIQVAIVNCWREVRREGIDLLLQTNNFPKFTTSMLLLVCRFVQVAPSKPNSCLLFMFVCPKSVALIRPL</sequence>
<accession>A0ABU6REN2</accession>
<evidence type="ECO:0000313" key="1">
    <source>
        <dbReference type="EMBL" id="MED6122495.1"/>
    </source>
</evidence>
<organism evidence="1 2">
    <name type="scientific">Stylosanthes scabra</name>
    <dbReference type="NCBI Taxonomy" id="79078"/>
    <lineage>
        <taxon>Eukaryota</taxon>
        <taxon>Viridiplantae</taxon>
        <taxon>Streptophyta</taxon>
        <taxon>Embryophyta</taxon>
        <taxon>Tracheophyta</taxon>
        <taxon>Spermatophyta</taxon>
        <taxon>Magnoliopsida</taxon>
        <taxon>eudicotyledons</taxon>
        <taxon>Gunneridae</taxon>
        <taxon>Pentapetalae</taxon>
        <taxon>rosids</taxon>
        <taxon>fabids</taxon>
        <taxon>Fabales</taxon>
        <taxon>Fabaceae</taxon>
        <taxon>Papilionoideae</taxon>
        <taxon>50 kb inversion clade</taxon>
        <taxon>dalbergioids sensu lato</taxon>
        <taxon>Dalbergieae</taxon>
        <taxon>Pterocarpus clade</taxon>
        <taxon>Stylosanthes</taxon>
    </lineage>
</organism>